<dbReference type="CDD" id="cd23667">
    <property type="entry name" value="beta-trefoil_Ricin_CqDVP-like"/>
    <property type="match status" value="1"/>
</dbReference>
<dbReference type="AlphaFoldDB" id="A0A9N9N292"/>
<dbReference type="Proteomes" id="UP001152799">
    <property type="component" value="Chromosome 8"/>
</dbReference>
<name>A0A9N9N292_9CUCU</name>
<feature type="signal peptide" evidence="1">
    <location>
        <begin position="1"/>
        <end position="20"/>
    </location>
</feature>
<dbReference type="SUPFAM" id="SSF50370">
    <property type="entry name" value="Ricin B-like lectins"/>
    <property type="match status" value="1"/>
</dbReference>
<dbReference type="InterPro" id="IPR035992">
    <property type="entry name" value="Ricin_B-like_lectins"/>
</dbReference>
<reference evidence="2" key="1">
    <citation type="submission" date="2022-01" db="EMBL/GenBank/DDBJ databases">
        <authorList>
            <person name="King R."/>
        </authorList>
    </citation>
    <scope>NUCLEOTIDE SEQUENCE</scope>
</reference>
<proteinExistence type="predicted"/>
<evidence type="ECO:0000256" key="1">
    <source>
        <dbReference type="SAM" id="SignalP"/>
    </source>
</evidence>
<protein>
    <submittedName>
        <fullName evidence="2">Uncharacterized protein</fullName>
    </submittedName>
</protein>
<accession>A0A9N9N292</accession>
<keyword evidence="3" id="KW-1185">Reference proteome</keyword>
<evidence type="ECO:0000313" key="2">
    <source>
        <dbReference type="EMBL" id="CAG9772696.1"/>
    </source>
</evidence>
<dbReference type="EMBL" id="OU892284">
    <property type="protein sequence ID" value="CAG9772696.1"/>
    <property type="molecule type" value="Genomic_DNA"/>
</dbReference>
<dbReference type="Gene3D" id="2.80.10.50">
    <property type="match status" value="1"/>
</dbReference>
<dbReference type="OrthoDB" id="8020907at2759"/>
<organism evidence="2 3">
    <name type="scientific">Ceutorhynchus assimilis</name>
    <name type="common">cabbage seed weevil</name>
    <dbReference type="NCBI Taxonomy" id="467358"/>
    <lineage>
        <taxon>Eukaryota</taxon>
        <taxon>Metazoa</taxon>
        <taxon>Ecdysozoa</taxon>
        <taxon>Arthropoda</taxon>
        <taxon>Hexapoda</taxon>
        <taxon>Insecta</taxon>
        <taxon>Pterygota</taxon>
        <taxon>Neoptera</taxon>
        <taxon>Endopterygota</taxon>
        <taxon>Coleoptera</taxon>
        <taxon>Polyphaga</taxon>
        <taxon>Cucujiformia</taxon>
        <taxon>Curculionidae</taxon>
        <taxon>Ceutorhynchinae</taxon>
        <taxon>Ceutorhynchus</taxon>
    </lineage>
</organism>
<sequence>MYRLIIYTLFIINLTSKVTSDTPDQLEVGVNILVTNTTLKVKILPTLSQDAIHIMNTNSEILNSKIRSLPVNTESEIDIDLSEVIKPGTKICESYYSDLKDQLRKTKENLCVLQIANGNIDKAINTFGEIKDNSKINDIVSFAYKDFGKINIIDNIIEFIKNLDSINEARIAYTVLFQLVKKDEPNNPISLSVWGEIENCVDCANVNNEYSLKTVNTWAYKIYNGSHQDVLDVATKYHLKFDQLLKTVIQKAYLYHSGDIKNIISFIKRLPYMSSTALGLQSLFNQMKISSGGLDNYGLIMLAQVVKETLDKVYPDASPILKDQLNNLKNGLPKSVKRLTWNGNNCTIVNANNNEFLYAAIDGLLYDKERRRVFTWPSPNIDVSGSWKIIPVDNGAYFTITSTTYNEYLYAVYDGLVLNAQNRRIFTWVPKNGMDNTGHWKLTPKNFGEYFTIESRQFNEYLYAGPSELAHDKERRNVFTWRPGGEVLLGNWKITC</sequence>
<feature type="chain" id="PRO_5040383085" evidence="1">
    <location>
        <begin position="21"/>
        <end position="496"/>
    </location>
</feature>
<keyword evidence="1" id="KW-0732">Signal</keyword>
<gene>
    <name evidence="2" type="ORF">CEUTPL_LOCUS13102</name>
</gene>
<evidence type="ECO:0000313" key="3">
    <source>
        <dbReference type="Proteomes" id="UP001152799"/>
    </source>
</evidence>